<reference evidence="1" key="1">
    <citation type="submission" date="2020-08" db="EMBL/GenBank/DDBJ databases">
        <title>Multicomponent nature underlies the extraordinary mechanical properties of spider dragline silk.</title>
        <authorList>
            <person name="Kono N."/>
            <person name="Nakamura H."/>
            <person name="Mori M."/>
            <person name="Yoshida Y."/>
            <person name="Ohtoshi R."/>
            <person name="Malay A.D."/>
            <person name="Moran D.A.P."/>
            <person name="Tomita M."/>
            <person name="Numata K."/>
            <person name="Arakawa K."/>
        </authorList>
    </citation>
    <scope>NUCLEOTIDE SEQUENCE</scope>
</reference>
<keyword evidence="2" id="KW-1185">Reference proteome</keyword>
<evidence type="ECO:0000313" key="1">
    <source>
        <dbReference type="EMBL" id="GFY21637.1"/>
    </source>
</evidence>
<gene>
    <name evidence="1" type="ORF">TNCV_1167821</name>
</gene>
<name>A0A8X6VK15_TRICX</name>
<organism evidence="1 2">
    <name type="scientific">Trichonephila clavipes</name>
    <name type="common">Golden silk orbweaver</name>
    <name type="synonym">Nephila clavipes</name>
    <dbReference type="NCBI Taxonomy" id="2585209"/>
    <lineage>
        <taxon>Eukaryota</taxon>
        <taxon>Metazoa</taxon>
        <taxon>Ecdysozoa</taxon>
        <taxon>Arthropoda</taxon>
        <taxon>Chelicerata</taxon>
        <taxon>Arachnida</taxon>
        <taxon>Araneae</taxon>
        <taxon>Araneomorphae</taxon>
        <taxon>Entelegynae</taxon>
        <taxon>Araneoidea</taxon>
        <taxon>Nephilidae</taxon>
        <taxon>Trichonephila</taxon>
    </lineage>
</organism>
<protein>
    <submittedName>
        <fullName evidence="1">Uncharacterized protein</fullName>
    </submittedName>
</protein>
<comment type="caution">
    <text evidence="1">The sequence shown here is derived from an EMBL/GenBank/DDBJ whole genome shotgun (WGS) entry which is preliminary data.</text>
</comment>
<accession>A0A8X6VK15</accession>
<sequence>MCGCLKCIMPLQYGGTLNSRQDASSLARLVEGKERWEAPDYTEGVLPQNWCGIEPNPTVTSMVLKAKGMRA</sequence>
<dbReference type="Proteomes" id="UP000887159">
    <property type="component" value="Unassembled WGS sequence"/>
</dbReference>
<evidence type="ECO:0000313" key="2">
    <source>
        <dbReference type="Proteomes" id="UP000887159"/>
    </source>
</evidence>
<dbReference type="AlphaFoldDB" id="A0A8X6VK15"/>
<dbReference type="EMBL" id="BMAU01021358">
    <property type="protein sequence ID" value="GFY21637.1"/>
    <property type="molecule type" value="Genomic_DNA"/>
</dbReference>
<proteinExistence type="predicted"/>